<dbReference type="InterPro" id="IPR000683">
    <property type="entry name" value="Gfo/Idh/MocA-like_OxRdtase_N"/>
</dbReference>
<organism evidence="4 5">
    <name type="scientific">Treponema ruminis</name>
    <dbReference type="NCBI Taxonomy" id="744515"/>
    <lineage>
        <taxon>Bacteria</taxon>
        <taxon>Pseudomonadati</taxon>
        <taxon>Spirochaetota</taxon>
        <taxon>Spirochaetia</taxon>
        <taxon>Spirochaetales</taxon>
        <taxon>Treponemataceae</taxon>
        <taxon>Treponema</taxon>
    </lineage>
</organism>
<reference evidence="4 5" key="1">
    <citation type="submission" date="2020-08" db="EMBL/GenBank/DDBJ databases">
        <title>Genomic Encyclopedia of Type Strains, Phase IV (KMG-IV): sequencing the most valuable type-strain genomes for metagenomic binning, comparative biology and taxonomic classification.</title>
        <authorList>
            <person name="Goeker M."/>
        </authorList>
    </citation>
    <scope>NUCLEOTIDE SEQUENCE [LARGE SCALE GENOMIC DNA]</scope>
    <source>
        <strain evidence="4 5">DSM 103462</strain>
    </source>
</reference>
<feature type="domain" description="Gfo/Idh/MocA-like oxidoreductase N-terminal" evidence="3">
    <location>
        <begin position="9"/>
        <end position="146"/>
    </location>
</feature>
<dbReference type="PANTHER" id="PTHR43708:SF5">
    <property type="entry name" value="CONSERVED EXPRESSED OXIDOREDUCTASE (EUROFUNG)-RELATED"/>
    <property type="match status" value="1"/>
</dbReference>
<dbReference type="EMBL" id="JACHFQ010000001">
    <property type="protein sequence ID" value="MBB5225159.1"/>
    <property type="molecule type" value="Genomic_DNA"/>
</dbReference>
<dbReference type="RefSeq" id="WP_184657131.1">
    <property type="nucleotide sequence ID" value="NZ_CP031518.1"/>
</dbReference>
<dbReference type="Pfam" id="PF01408">
    <property type="entry name" value="GFO_IDH_MocA"/>
    <property type="match status" value="1"/>
</dbReference>
<evidence type="ECO:0000313" key="4">
    <source>
        <dbReference type="EMBL" id="MBB5225159.1"/>
    </source>
</evidence>
<accession>A0A7W8G7A6</accession>
<evidence type="ECO:0000256" key="2">
    <source>
        <dbReference type="ARBA" id="ARBA00023002"/>
    </source>
</evidence>
<name>A0A7W8G7A6_9SPIR</name>
<keyword evidence="5" id="KW-1185">Reference proteome</keyword>
<dbReference type="Gene3D" id="3.40.50.720">
    <property type="entry name" value="NAD(P)-binding Rossmann-like Domain"/>
    <property type="match status" value="1"/>
</dbReference>
<gene>
    <name evidence="4" type="ORF">HNP76_000499</name>
</gene>
<protein>
    <submittedName>
        <fullName evidence="4">Putative dehydrogenase</fullName>
    </submittedName>
</protein>
<comment type="caution">
    <text evidence="4">The sequence shown here is derived from an EMBL/GenBank/DDBJ whole genome shotgun (WGS) entry which is preliminary data.</text>
</comment>
<dbReference type="AlphaFoldDB" id="A0A7W8G7A6"/>
<dbReference type="GO" id="GO:0000166">
    <property type="term" value="F:nucleotide binding"/>
    <property type="evidence" value="ECO:0007669"/>
    <property type="project" value="InterPro"/>
</dbReference>
<proteinExistence type="inferred from homology"/>
<evidence type="ECO:0000259" key="3">
    <source>
        <dbReference type="Pfam" id="PF01408"/>
    </source>
</evidence>
<dbReference type="GO" id="GO:0016491">
    <property type="term" value="F:oxidoreductase activity"/>
    <property type="evidence" value="ECO:0007669"/>
    <property type="project" value="UniProtKB-KW"/>
</dbReference>
<keyword evidence="2" id="KW-0560">Oxidoreductase</keyword>
<dbReference type="InterPro" id="IPR036291">
    <property type="entry name" value="NAD(P)-bd_dom_sf"/>
</dbReference>
<dbReference type="SUPFAM" id="SSF51735">
    <property type="entry name" value="NAD(P)-binding Rossmann-fold domains"/>
    <property type="match status" value="1"/>
</dbReference>
<dbReference type="InterPro" id="IPR051317">
    <property type="entry name" value="Gfo/Idh/MocA_oxidoreduct"/>
</dbReference>
<sequence>MEKKHYYAAIVGTGRIGFSLGFDKKREQPASHTMALLNNKRIKLIAAADSNEENLEKWRKYVRKHNGKNDFTLVFPTSQELYENVTCLDIITVAVNEDNHLEECIKAIEYKPRLVILEKPVALNSEEAEKIRAKAEECGVPVMVNHERRFAKDYLSVVSLIDKIGDIQSVTGELDSGLRIYGEEFEKDGTYSLLHDGTHLVDILQFLLKASLSNPLVSGVHKDEKGIVRNFSAHYQSVVSQFGTIPEVTFKMSGRSKFFEFRIEILGTLGKICVGNGFAELYLREESKLYTGFYSLTRQKIKLPKKTGYFSGMIQNAVDFLDGNSELVSPLEDAISDLKVLEEIKAKF</sequence>
<evidence type="ECO:0000256" key="1">
    <source>
        <dbReference type="ARBA" id="ARBA00010928"/>
    </source>
</evidence>
<dbReference type="PANTHER" id="PTHR43708">
    <property type="entry name" value="CONSERVED EXPRESSED OXIDOREDUCTASE (EUROFUNG)"/>
    <property type="match status" value="1"/>
</dbReference>
<dbReference type="Proteomes" id="UP000518887">
    <property type="component" value="Unassembled WGS sequence"/>
</dbReference>
<evidence type="ECO:0000313" key="5">
    <source>
        <dbReference type="Proteomes" id="UP000518887"/>
    </source>
</evidence>
<dbReference type="Gene3D" id="3.30.360.10">
    <property type="entry name" value="Dihydrodipicolinate Reductase, domain 2"/>
    <property type="match status" value="1"/>
</dbReference>
<comment type="similarity">
    <text evidence="1">Belongs to the Gfo/Idh/MocA family.</text>
</comment>